<sequence length="226" mass="26420">MLRDSLPPYQLPTPNDLSVPNNHEVEQILLFVDNYVLGFPAYYKTIKDSDRENRISDFLVHHFQLCKTENNQDYFPYDFRKNPTQASSGKETDIGVFVLTRGRKPSPLIEFEAKRFSESSSNEQYVYGDRGGIERFKRGDHSSHLKVCGMFAYVQSRTIEDWFSKVNGWLTNQFNTNKDSSIDWLETEQLYQYASFSSVEKYTSSHTRKALKDSISLWHYFIDLTS</sequence>
<dbReference type="OrthoDB" id="1091929at2"/>
<proteinExistence type="predicted"/>
<keyword evidence="2" id="KW-1185">Reference proteome</keyword>
<protein>
    <submittedName>
        <fullName evidence="1">Uncharacterized protein</fullName>
    </submittedName>
</protein>
<dbReference type="RefSeq" id="WP_157481291.1">
    <property type="nucleotide sequence ID" value="NZ_WOWP01000002.1"/>
</dbReference>
<evidence type="ECO:0000313" key="2">
    <source>
        <dbReference type="Proteomes" id="UP000433945"/>
    </source>
</evidence>
<reference evidence="1 2" key="1">
    <citation type="submission" date="2019-12" db="EMBL/GenBank/DDBJ databases">
        <authorList>
            <person name="Sun J.-Q."/>
        </authorList>
    </citation>
    <scope>NUCLEOTIDE SEQUENCE [LARGE SCALE GENOMIC DNA]</scope>
    <source>
        <strain evidence="1 2">JCM 17928</strain>
    </source>
</reference>
<organism evidence="1 2">
    <name type="scientific">Flavobacterium rakeshii</name>
    <dbReference type="NCBI Taxonomy" id="1038845"/>
    <lineage>
        <taxon>Bacteria</taxon>
        <taxon>Pseudomonadati</taxon>
        <taxon>Bacteroidota</taxon>
        <taxon>Flavobacteriia</taxon>
        <taxon>Flavobacteriales</taxon>
        <taxon>Flavobacteriaceae</taxon>
        <taxon>Flavobacterium</taxon>
    </lineage>
</organism>
<gene>
    <name evidence="1" type="ORF">GN157_01050</name>
</gene>
<dbReference type="EMBL" id="WOWP01000002">
    <property type="protein sequence ID" value="MUV02285.1"/>
    <property type="molecule type" value="Genomic_DNA"/>
</dbReference>
<dbReference type="AlphaFoldDB" id="A0A6N8H9M3"/>
<accession>A0A6N8H9M3</accession>
<dbReference type="Proteomes" id="UP000433945">
    <property type="component" value="Unassembled WGS sequence"/>
</dbReference>
<comment type="caution">
    <text evidence="1">The sequence shown here is derived from an EMBL/GenBank/DDBJ whole genome shotgun (WGS) entry which is preliminary data.</text>
</comment>
<evidence type="ECO:0000313" key="1">
    <source>
        <dbReference type="EMBL" id="MUV02285.1"/>
    </source>
</evidence>
<name>A0A6N8H9M3_9FLAO</name>